<dbReference type="InterPro" id="IPR049251">
    <property type="entry name" value="DUF6884"/>
</dbReference>
<sequence length="134" mass="15774">MVSCVKKKLPYKAKARDLYISTLFKYSLDYAESLNPDKIFIFSAKYGLVDSEAEIEPYDKCLTNMSFKETKEWADRVIDQIKKEADLKEDEFIFLAGERYRKYLLPHISNYQIPLKGLGIGKQLHYLKMRCQNE</sequence>
<accession>A0A1I6XW91</accession>
<dbReference type="Pfam" id="PF21818">
    <property type="entry name" value="DUF6884"/>
    <property type="match status" value="1"/>
</dbReference>
<gene>
    <name evidence="2" type="ORF">SAMN02910340_00610</name>
</gene>
<dbReference type="AlphaFoldDB" id="A0A1I6XW91"/>
<dbReference type="GeneID" id="24847975"/>
<protein>
    <recommendedName>
        <fullName evidence="1">DUF6884 domain-containing protein</fullName>
    </recommendedName>
</protein>
<proteinExistence type="predicted"/>
<feature type="domain" description="DUF6884" evidence="1">
    <location>
        <begin position="1"/>
        <end position="128"/>
    </location>
</feature>
<organism evidence="2 3">
    <name type="scientific">Methanosarcina thermophila</name>
    <dbReference type="NCBI Taxonomy" id="2210"/>
    <lineage>
        <taxon>Archaea</taxon>
        <taxon>Methanobacteriati</taxon>
        <taxon>Methanobacteriota</taxon>
        <taxon>Stenosarchaea group</taxon>
        <taxon>Methanomicrobia</taxon>
        <taxon>Methanosarcinales</taxon>
        <taxon>Methanosarcinaceae</taxon>
        <taxon>Methanosarcina</taxon>
    </lineage>
</organism>
<evidence type="ECO:0000313" key="3">
    <source>
        <dbReference type="Proteomes" id="UP000323733"/>
    </source>
</evidence>
<reference evidence="2 3" key="1">
    <citation type="submission" date="2016-10" db="EMBL/GenBank/DDBJ databases">
        <authorList>
            <person name="Varghese N."/>
            <person name="Submissions S."/>
        </authorList>
    </citation>
    <scope>NUCLEOTIDE SEQUENCE [LARGE SCALE GENOMIC DNA]</scope>
    <source>
        <strain evidence="2 3">DSM 11855</strain>
    </source>
</reference>
<dbReference type="Proteomes" id="UP000323733">
    <property type="component" value="Unassembled WGS sequence"/>
</dbReference>
<evidence type="ECO:0000313" key="2">
    <source>
        <dbReference type="EMBL" id="SFT42283.1"/>
    </source>
</evidence>
<dbReference type="RefSeq" id="WP_345739987.1">
    <property type="nucleotide sequence ID" value="NZ_FPAO01000002.1"/>
</dbReference>
<dbReference type="EMBL" id="FPAO01000002">
    <property type="protein sequence ID" value="SFT42283.1"/>
    <property type="molecule type" value="Genomic_DNA"/>
</dbReference>
<evidence type="ECO:0000259" key="1">
    <source>
        <dbReference type="Pfam" id="PF21818"/>
    </source>
</evidence>
<name>A0A1I6XW91_METTE</name>
<keyword evidence="3" id="KW-1185">Reference proteome</keyword>